<evidence type="ECO:0000313" key="2">
    <source>
        <dbReference type="Proteomes" id="UP001476798"/>
    </source>
</evidence>
<comment type="caution">
    <text evidence="1">The sequence shown here is derived from an EMBL/GenBank/DDBJ whole genome shotgun (WGS) entry which is preliminary data.</text>
</comment>
<sequence>MDIYEYVILASPLRVIHHGSSASPSAPSILFCHNSPLHILLHYNLHLHFFCHLSLFISFVSTFDIICLISQQSLPCTSKRSQTLFPQLFTQTELSLLCSHFYVCIF</sequence>
<gene>
    <name evidence="1" type="ORF">GOODEAATRI_027829</name>
</gene>
<proteinExistence type="predicted"/>
<organism evidence="1 2">
    <name type="scientific">Goodea atripinnis</name>
    <dbReference type="NCBI Taxonomy" id="208336"/>
    <lineage>
        <taxon>Eukaryota</taxon>
        <taxon>Metazoa</taxon>
        <taxon>Chordata</taxon>
        <taxon>Craniata</taxon>
        <taxon>Vertebrata</taxon>
        <taxon>Euteleostomi</taxon>
        <taxon>Actinopterygii</taxon>
        <taxon>Neopterygii</taxon>
        <taxon>Teleostei</taxon>
        <taxon>Neoteleostei</taxon>
        <taxon>Acanthomorphata</taxon>
        <taxon>Ovalentaria</taxon>
        <taxon>Atherinomorphae</taxon>
        <taxon>Cyprinodontiformes</taxon>
        <taxon>Goodeidae</taxon>
        <taxon>Goodea</taxon>
    </lineage>
</organism>
<protein>
    <submittedName>
        <fullName evidence="1">Uncharacterized protein</fullName>
    </submittedName>
</protein>
<dbReference type="Proteomes" id="UP001476798">
    <property type="component" value="Unassembled WGS sequence"/>
</dbReference>
<keyword evidence="2" id="KW-1185">Reference proteome</keyword>
<accession>A0ABV0NE80</accession>
<evidence type="ECO:0000313" key="1">
    <source>
        <dbReference type="EMBL" id="MEQ2169688.1"/>
    </source>
</evidence>
<dbReference type="EMBL" id="JAHRIO010033700">
    <property type="protein sequence ID" value="MEQ2169688.1"/>
    <property type="molecule type" value="Genomic_DNA"/>
</dbReference>
<reference evidence="1 2" key="1">
    <citation type="submission" date="2021-06" db="EMBL/GenBank/DDBJ databases">
        <authorList>
            <person name="Palmer J.M."/>
        </authorList>
    </citation>
    <scope>NUCLEOTIDE SEQUENCE [LARGE SCALE GENOMIC DNA]</scope>
    <source>
        <strain evidence="1 2">GA_2019</strain>
        <tissue evidence="1">Muscle</tissue>
    </source>
</reference>
<name>A0ABV0NE80_9TELE</name>